<reference evidence="2" key="1">
    <citation type="submission" date="2024-06" db="EMBL/GenBank/DDBJ databases">
        <title>Whole Genome Sequence of Streptococcus sp. strain SN-1.</title>
        <authorList>
            <person name="Saito M."/>
            <person name="Kuwahara N."/>
            <person name="Senpuku H."/>
        </authorList>
    </citation>
    <scope>NUCLEOTIDE SEQUENCE</scope>
    <source>
        <strain evidence="2">SN-1</strain>
    </source>
</reference>
<evidence type="ECO:0000313" key="2">
    <source>
        <dbReference type="EMBL" id="BET05805.1"/>
    </source>
</evidence>
<gene>
    <name evidence="1" type="ORF">MASAN616_02180</name>
    <name evidence="2" type="ORF">MASAN616_16680</name>
</gene>
<organism evidence="2">
    <name type="scientific">Streptococcus sp. SN-1</name>
    <dbReference type="NCBI Taxonomy" id="3074854"/>
    <lineage>
        <taxon>Bacteria</taxon>
        <taxon>Bacillati</taxon>
        <taxon>Bacillota</taxon>
        <taxon>Bacilli</taxon>
        <taxon>Lactobacillales</taxon>
        <taxon>Streptococcaceae</taxon>
        <taxon>Streptococcus</taxon>
    </lineage>
</organism>
<accession>A0AAT9G2U1</accession>
<dbReference type="EMBL" id="AP028929">
    <property type="protein sequence ID" value="BET05805.1"/>
    <property type="molecule type" value="Genomic_DNA"/>
</dbReference>
<dbReference type="AlphaFoldDB" id="A0AAT9G2U1"/>
<dbReference type="EMBL" id="AP028929">
    <property type="protein sequence ID" value="BET04355.1"/>
    <property type="molecule type" value="Genomic_DNA"/>
</dbReference>
<proteinExistence type="predicted"/>
<name>A0AAT9G2U1_9STRE</name>
<protein>
    <submittedName>
        <fullName evidence="2">Uncharacterized protein</fullName>
    </submittedName>
</protein>
<sequence length="72" mass="8141">MRLPINVSLKLLHIGELRSVVRENDREQLMERNPSVHDSFFQSCEFSGDLQSGLVVQKQGEEEVAEGNVEGE</sequence>
<evidence type="ECO:0000313" key="1">
    <source>
        <dbReference type="EMBL" id="BET04355.1"/>
    </source>
</evidence>